<dbReference type="PANTHER" id="PTHR21432:SF20">
    <property type="entry name" value="ACETYL-COA HYDROLASE"/>
    <property type="match status" value="1"/>
</dbReference>
<reference evidence="5" key="1">
    <citation type="journal article" date="2023" name="Arch. Microbiol.">
        <title>Desulfoferula mesophilus gen. nov. sp. nov., a mesophilic sulfate-reducing bacterium isolated from a brackish lake sediment.</title>
        <authorList>
            <person name="Watanabe T."/>
            <person name="Yabe T."/>
            <person name="Tsuji J.M."/>
            <person name="Fukui M."/>
        </authorList>
    </citation>
    <scope>NUCLEOTIDE SEQUENCE [LARGE SCALE GENOMIC DNA]</scope>
    <source>
        <strain evidence="5">12FAK</strain>
    </source>
</reference>
<protein>
    <recommendedName>
        <fullName evidence="3">N-acetyltransferase domain-containing protein</fullName>
    </recommendedName>
</protein>
<evidence type="ECO:0000256" key="2">
    <source>
        <dbReference type="ARBA" id="ARBA00022679"/>
    </source>
</evidence>
<dbReference type="InterPro" id="IPR003702">
    <property type="entry name" value="ActCoA_hydro_N"/>
</dbReference>
<feature type="domain" description="N-acetyltransferase" evidence="3">
    <location>
        <begin position="491"/>
        <end position="643"/>
    </location>
</feature>
<dbReference type="Pfam" id="PF00583">
    <property type="entry name" value="Acetyltransf_1"/>
    <property type="match status" value="1"/>
</dbReference>
<dbReference type="InterPro" id="IPR038460">
    <property type="entry name" value="AcetylCoA_hyd_C_sf"/>
</dbReference>
<dbReference type="PROSITE" id="PS51186">
    <property type="entry name" value="GNAT"/>
    <property type="match status" value="1"/>
</dbReference>
<dbReference type="AlphaFoldDB" id="A0AAU9F1V6"/>
<dbReference type="RefSeq" id="WP_338605947.1">
    <property type="nucleotide sequence ID" value="NZ_AP028679.1"/>
</dbReference>
<dbReference type="SUPFAM" id="SSF100950">
    <property type="entry name" value="NagB/RpiA/CoA transferase-like"/>
    <property type="match status" value="2"/>
</dbReference>
<keyword evidence="2" id="KW-0808">Transferase</keyword>
<dbReference type="KEGG" id="dmp:FAK_12980"/>
<dbReference type="GO" id="GO:0006083">
    <property type="term" value="P:acetate metabolic process"/>
    <property type="evidence" value="ECO:0007669"/>
    <property type="project" value="InterPro"/>
</dbReference>
<dbReference type="GO" id="GO:0008775">
    <property type="term" value="F:acetate CoA-transferase activity"/>
    <property type="evidence" value="ECO:0007669"/>
    <property type="project" value="InterPro"/>
</dbReference>
<evidence type="ECO:0000313" key="5">
    <source>
        <dbReference type="Proteomes" id="UP001366166"/>
    </source>
</evidence>
<comment type="similarity">
    <text evidence="1">Belongs to the acetyl-CoA hydrolase/transferase family.</text>
</comment>
<gene>
    <name evidence="4" type="ORF">FAK_12980</name>
</gene>
<dbReference type="PANTHER" id="PTHR21432">
    <property type="entry name" value="ACETYL-COA HYDROLASE-RELATED"/>
    <property type="match status" value="1"/>
</dbReference>
<dbReference type="InterPro" id="IPR016181">
    <property type="entry name" value="Acyl_CoA_acyltransferase"/>
</dbReference>
<organism evidence="4 5">
    <name type="scientific">Desulfoferula mesophila</name>
    <dbReference type="NCBI Taxonomy" id="3058419"/>
    <lineage>
        <taxon>Bacteria</taxon>
        <taxon>Pseudomonadati</taxon>
        <taxon>Thermodesulfobacteriota</taxon>
        <taxon>Desulfarculia</taxon>
        <taxon>Desulfarculales</taxon>
        <taxon>Desulfarculaceae</taxon>
        <taxon>Desulfoferula</taxon>
    </lineage>
</organism>
<sequence>MNLQFLMRGLTMSAIYWPDAYQAKKCTAAEAISRIKRGRRVFVGTSCGEPQTLVKELAHQSCNFTDVEVVRVLSLETAPLTLIADETACRNLNIRSFYLGSAKPRVLSSSKRFLTPINLSEVPRLFQSRQMPIHVALIQVSEPDDFGWVSLGVSVDVTMAAARSADLVIAQVNPSMPRVLGRSFLHVNDIDLVVEADEPLLSVGSPPEFESAKLIAQHVARLIEDGSTLQMSLGATHQATVLALKDKNDLGVHTQFLTDTILNLVSRGVITNRKKGFNEGKLVASGAIGSANLYEFMHDNPGIEFHPSDYVNNPMIIARHHKMVALNVAMAMDLTGQAAADALPYNHFTGVSGVMDFVRGASMAQGGKSILMLPSTTLDGKASRIAVQMDNMAVVVPRGDVHYVVTEYGVVNLFGKSLQERAIAMISVAHPKFRDELFQQAKEAGLLGSERTLAETIKSVYPRSVEETRSFGDVEVLFRPARPTDERQIQEHFYNLDRDDVMRRFLHERVSFARQDMPELFQVDYIHDMTLVAVVGEPGFEKVIGVGNYFLEPATNLAEVAFSVTRDWQKKGISSTLQRKLANIAREHGISGLVAYTHPANRGMIALFKKLPYKVHSAYDGEVITLTARFDEPAEISGRPPAPVHR</sequence>
<keyword evidence="5" id="KW-1185">Reference proteome</keyword>
<dbReference type="Gene3D" id="3.40.1080.20">
    <property type="entry name" value="Acetyl-CoA hydrolase/transferase C-terminal domain"/>
    <property type="match status" value="1"/>
</dbReference>
<accession>A0AAU9F1V6</accession>
<evidence type="ECO:0000256" key="1">
    <source>
        <dbReference type="ARBA" id="ARBA00009632"/>
    </source>
</evidence>
<dbReference type="Gene3D" id="3.40.1080.10">
    <property type="entry name" value="Glutaconate Coenzyme A-transferase"/>
    <property type="match status" value="1"/>
</dbReference>
<dbReference type="Pfam" id="PF02550">
    <property type="entry name" value="AcetylCoA_hydro"/>
    <property type="match status" value="1"/>
</dbReference>
<proteinExistence type="inferred from homology"/>
<dbReference type="Pfam" id="PF13336">
    <property type="entry name" value="AcetylCoA_hyd_C"/>
    <property type="match status" value="1"/>
</dbReference>
<dbReference type="EMBL" id="AP028679">
    <property type="protein sequence ID" value="BEQ14232.1"/>
    <property type="molecule type" value="Genomic_DNA"/>
</dbReference>
<dbReference type="Gene3D" id="3.40.630.30">
    <property type="match status" value="1"/>
</dbReference>
<dbReference type="InterPro" id="IPR037171">
    <property type="entry name" value="NagB/RpiA_transferase-like"/>
</dbReference>
<dbReference type="GO" id="GO:0016747">
    <property type="term" value="F:acyltransferase activity, transferring groups other than amino-acyl groups"/>
    <property type="evidence" value="ECO:0007669"/>
    <property type="project" value="InterPro"/>
</dbReference>
<name>A0AAU9F1V6_9BACT</name>
<dbReference type="Proteomes" id="UP001366166">
    <property type="component" value="Chromosome"/>
</dbReference>
<evidence type="ECO:0000313" key="4">
    <source>
        <dbReference type="EMBL" id="BEQ14232.1"/>
    </source>
</evidence>
<dbReference type="Gene3D" id="3.30.750.70">
    <property type="entry name" value="4-hydroxybutyrate coenzyme like domains"/>
    <property type="match status" value="1"/>
</dbReference>
<dbReference type="InterPro" id="IPR000182">
    <property type="entry name" value="GNAT_dom"/>
</dbReference>
<dbReference type="InterPro" id="IPR046433">
    <property type="entry name" value="ActCoA_hydro"/>
</dbReference>
<evidence type="ECO:0000259" key="3">
    <source>
        <dbReference type="PROSITE" id="PS51186"/>
    </source>
</evidence>
<dbReference type="SUPFAM" id="SSF55729">
    <property type="entry name" value="Acyl-CoA N-acyltransferases (Nat)"/>
    <property type="match status" value="1"/>
</dbReference>
<dbReference type="InterPro" id="IPR026888">
    <property type="entry name" value="AcetylCoA_hyd_C"/>
</dbReference>